<keyword evidence="3" id="KW-1185">Reference proteome</keyword>
<accession>A0ABN6VEN5</accession>
<dbReference type="InterPro" id="IPR029442">
    <property type="entry name" value="GyrI-like"/>
</dbReference>
<dbReference type="InterPro" id="IPR011256">
    <property type="entry name" value="Reg_factor_effector_dom_sf"/>
</dbReference>
<dbReference type="Pfam" id="PF06445">
    <property type="entry name" value="GyrI-like"/>
    <property type="match status" value="1"/>
</dbReference>
<protein>
    <recommendedName>
        <fullName evidence="1">GyrI-like small molecule binding domain-containing protein</fullName>
    </recommendedName>
</protein>
<dbReference type="Proteomes" id="UP001317629">
    <property type="component" value="Chromosome"/>
</dbReference>
<organism evidence="2 3">
    <name type="scientific">Methylocystis iwaonis</name>
    <dbReference type="NCBI Taxonomy" id="2885079"/>
    <lineage>
        <taxon>Bacteria</taxon>
        <taxon>Pseudomonadati</taxon>
        <taxon>Pseudomonadota</taxon>
        <taxon>Alphaproteobacteria</taxon>
        <taxon>Hyphomicrobiales</taxon>
        <taxon>Methylocystaceae</taxon>
        <taxon>Methylocystis</taxon>
    </lineage>
</organism>
<dbReference type="PIRSF" id="PIRSF031644">
    <property type="entry name" value="UCP031644"/>
    <property type="match status" value="1"/>
</dbReference>
<dbReference type="SUPFAM" id="SSF55136">
    <property type="entry name" value="Probable bacterial effector-binding domain"/>
    <property type="match status" value="1"/>
</dbReference>
<dbReference type="RefSeq" id="WP_281931651.1">
    <property type="nucleotide sequence ID" value="NZ_AP027142.1"/>
</dbReference>
<sequence>MTKIDFKKASPALYRAPTNRFALVDVPAMRFVMVDGAGDPNTAPAYKQAVEWLFSVSYAMKFAAKASLGKDYVVPPLEGLWEADDPADFVARRKDRWRWTMMILAPDFLDDGVFLAAIEKSKKKLGAPPDSLRMEIYDEGPSLQILHIGAYDDEGLALARLHHEEMPSRGYVFAGRHHEIYLSDPRKTEPAKLRTILRQPVRRGA</sequence>
<evidence type="ECO:0000259" key="1">
    <source>
        <dbReference type="Pfam" id="PF06445"/>
    </source>
</evidence>
<proteinExistence type="predicted"/>
<name>A0ABN6VEN5_9HYPH</name>
<dbReference type="EMBL" id="AP027142">
    <property type="protein sequence ID" value="BDV34044.1"/>
    <property type="molecule type" value="Genomic_DNA"/>
</dbReference>
<reference evidence="2 3" key="1">
    <citation type="journal article" date="2023" name="Int. J. Syst. Evol. Microbiol.">
        <title>Methylocystis iwaonis sp. nov., a type II methane-oxidizing bacterium from surface soil of a rice paddy field in Japan, and emended description of the genus Methylocystis (ex Whittenbury et al. 1970) Bowman et al. 1993.</title>
        <authorList>
            <person name="Kaise H."/>
            <person name="Sawadogo J.B."/>
            <person name="Alam M.S."/>
            <person name="Ueno C."/>
            <person name="Dianou D."/>
            <person name="Shinjo R."/>
            <person name="Asakawa S."/>
        </authorList>
    </citation>
    <scope>NUCLEOTIDE SEQUENCE [LARGE SCALE GENOMIC DNA]</scope>
    <source>
        <strain evidence="2 3">SS37A-Re</strain>
    </source>
</reference>
<dbReference type="InterPro" id="IPR008319">
    <property type="entry name" value="GyrI-like_CCH_Lin2189-like"/>
</dbReference>
<feature type="domain" description="GyrI-like small molecule binding" evidence="1">
    <location>
        <begin position="23"/>
        <end position="200"/>
    </location>
</feature>
<dbReference type="Gene3D" id="3.20.80.10">
    <property type="entry name" value="Regulatory factor, effector binding domain"/>
    <property type="match status" value="1"/>
</dbReference>
<gene>
    <name evidence="2" type="ORF">SS37A_15730</name>
</gene>
<evidence type="ECO:0000313" key="3">
    <source>
        <dbReference type="Proteomes" id="UP001317629"/>
    </source>
</evidence>
<evidence type="ECO:0000313" key="2">
    <source>
        <dbReference type="EMBL" id="BDV34044.1"/>
    </source>
</evidence>